<dbReference type="RefSeq" id="XP_026740264.1">
    <property type="nucleotide sequence ID" value="XM_026884463.1"/>
</dbReference>
<dbReference type="PRINTS" id="PR00080">
    <property type="entry name" value="SDRFAMILY"/>
</dbReference>
<accession>A0A7E5WHV0</accession>
<dbReference type="PROSITE" id="PS00061">
    <property type="entry name" value="ADH_SHORT"/>
    <property type="match status" value="1"/>
</dbReference>
<keyword evidence="1" id="KW-0560">Oxidoreductase</keyword>
<evidence type="ECO:0000256" key="1">
    <source>
        <dbReference type="ARBA" id="ARBA00023002"/>
    </source>
</evidence>
<keyword evidence="2" id="KW-1185">Reference proteome</keyword>
<gene>
    <name evidence="3" type="primary">LOC113502777</name>
</gene>
<reference evidence="3" key="1">
    <citation type="submission" date="2025-08" db="UniProtKB">
        <authorList>
            <consortium name="RefSeq"/>
        </authorList>
    </citation>
    <scope>IDENTIFICATION</scope>
</reference>
<dbReference type="KEGG" id="tnl:113502777"/>
<dbReference type="InterPro" id="IPR036291">
    <property type="entry name" value="NAD(P)-bd_dom_sf"/>
</dbReference>
<protein>
    <submittedName>
        <fullName evidence="3">Uncharacterized protein LOC113502777</fullName>
    </submittedName>
</protein>
<dbReference type="InParanoid" id="A0A7E5WHV0"/>
<dbReference type="InterPro" id="IPR020904">
    <property type="entry name" value="Sc_DH/Rdtase_CS"/>
</dbReference>
<dbReference type="FunFam" id="3.40.50.720:FF:000084">
    <property type="entry name" value="Short-chain dehydrogenase reductase"/>
    <property type="match status" value="1"/>
</dbReference>
<dbReference type="GO" id="GO:0016491">
    <property type="term" value="F:oxidoreductase activity"/>
    <property type="evidence" value="ECO:0007669"/>
    <property type="project" value="UniProtKB-KW"/>
</dbReference>
<dbReference type="Pfam" id="PF13561">
    <property type="entry name" value="adh_short_C2"/>
    <property type="match status" value="1"/>
</dbReference>
<dbReference type="GeneID" id="113502777"/>
<dbReference type="PANTHER" id="PTHR43975:SF2">
    <property type="entry name" value="EG:BACR7A4.14 PROTEIN-RELATED"/>
    <property type="match status" value="1"/>
</dbReference>
<dbReference type="Gene3D" id="3.40.50.720">
    <property type="entry name" value="NAD(P)-binding Rossmann-like Domain"/>
    <property type="match status" value="1"/>
</dbReference>
<dbReference type="AlphaFoldDB" id="A0A7E5WHV0"/>
<dbReference type="InterPro" id="IPR002347">
    <property type="entry name" value="SDR_fam"/>
</dbReference>
<evidence type="ECO:0000313" key="2">
    <source>
        <dbReference type="Proteomes" id="UP000322000"/>
    </source>
</evidence>
<proteinExistence type="predicted"/>
<organism evidence="2 3">
    <name type="scientific">Trichoplusia ni</name>
    <name type="common">Cabbage looper</name>
    <dbReference type="NCBI Taxonomy" id="7111"/>
    <lineage>
        <taxon>Eukaryota</taxon>
        <taxon>Metazoa</taxon>
        <taxon>Ecdysozoa</taxon>
        <taxon>Arthropoda</taxon>
        <taxon>Hexapoda</taxon>
        <taxon>Insecta</taxon>
        <taxon>Pterygota</taxon>
        <taxon>Neoptera</taxon>
        <taxon>Endopterygota</taxon>
        <taxon>Lepidoptera</taxon>
        <taxon>Glossata</taxon>
        <taxon>Ditrysia</taxon>
        <taxon>Noctuoidea</taxon>
        <taxon>Noctuidae</taxon>
        <taxon>Plusiinae</taxon>
        <taxon>Trichoplusia</taxon>
    </lineage>
</organism>
<name>A0A7E5WHV0_TRINI</name>
<dbReference type="PRINTS" id="PR00081">
    <property type="entry name" value="GDHRDH"/>
</dbReference>
<dbReference type="SUPFAM" id="SSF51735">
    <property type="entry name" value="NAD(P)-binding Rossmann-fold domains"/>
    <property type="match status" value="1"/>
</dbReference>
<dbReference type="OrthoDB" id="47007at2759"/>
<sequence length="251" mass="26864">MSFKNKVVVITGGSAGIGATTAVRFAKEGANIAIVGRNEARLREVCQKCEKFGVKTLAIKADMSKDEEVKTIVQKVIEKFGKLDVLVNNAAIYKNATLASPDLLQIYDQVLTVNLRAVIHLTSLAAPHLVSTKGNIINISSVLGKTCLQNPLFMVYGASKAALDLFTKSAALELGASGVRVNTVVPGPVSTEMLASIDKEKTEDDYKSITLLDRVSDPEEIADVIKFLASDQAKGITGGYYTVDNGILVKF</sequence>
<evidence type="ECO:0000313" key="3">
    <source>
        <dbReference type="RefSeq" id="XP_026740264.1"/>
    </source>
</evidence>
<dbReference type="Proteomes" id="UP000322000">
    <property type="component" value="Chromosome 18"/>
</dbReference>
<dbReference type="PANTHER" id="PTHR43975">
    <property type="entry name" value="ZGC:101858"/>
    <property type="match status" value="1"/>
</dbReference>